<dbReference type="GO" id="GO:0016301">
    <property type="term" value="F:kinase activity"/>
    <property type="evidence" value="ECO:0007669"/>
    <property type="project" value="UniProtKB-KW"/>
</dbReference>
<dbReference type="InterPro" id="IPR011009">
    <property type="entry name" value="Kinase-like_dom_sf"/>
</dbReference>
<dbReference type="EMBL" id="JACIIG010000005">
    <property type="protein sequence ID" value="MBB4568544.1"/>
    <property type="molecule type" value="Genomic_DNA"/>
</dbReference>
<dbReference type="SUPFAM" id="SSF56112">
    <property type="entry name" value="Protein kinase-like (PK-like)"/>
    <property type="match status" value="1"/>
</dbReference>
<evidence type="ECO:0000313" key="2">
    <source>
        <dbReference type="EMBL" id="MBB4568544.1"/>
    </source>
</evidence>
<evidence type="ECO:0000259" key="1">
    <source>
        <dbReference type="Pfam" id="PF01636"/>
    </source>
</evidence>
<keyword evidence="3" id="KW-1185">Reference proteome</keyword>
<accession>A0A7W7EKI7</accession>
<dbReference type="Gene3D" id="3.90.1200.10">
    <property type="match status" value="1"/>
</dbReference>
<keyword evidence="2" id="KW-0418">Kinase</keyword>
<dbReference type="RefSeq" id="WP_245276457.1">
    <property type="nucleotide sequence ID" value="NZ_JACIIG010000005.1"/>
</dbReference>
<gene>
    <name evidence="2" type="ORF">GGE60_002660</name>
</gene>
<organism evidence="2 3">
    <name type="scientific">Rhizobium leucaenae</name>
    <dbReference type="NCBI Taxonomy" id="29450"/>
    <lineage>
        <taxon>Bacteria</taxon>
        <taxon>Pseudomonadati</taxon>
        <taxon>Pseudomonadota</taxon>
        <taxon>Alphaproteobacteria</taxon>
        <taxon>Hyphomicrobiales</taxon>
        <taxon>Rhizobiaceae</taxon>
        <taxon>Rhizobium/Agrobacterium group</taxon>
        <taxon>Rhizobium</taxon>
    </lineage>
</organism>
<sequence>MRSAKALQSAARLLRRYHDCTALFMRPMLEDQIWQLSPRPPFEVICHGDFAPYNVVLSGGEVTGIIDFEAAHPGSRCWDLAYAIYRWAPLSTGIAVEDLCGLDTQILRTCIFLDAYGLPAKQRRTLPHMIVDRLNALVAYMESEAANGVERYRRNIEEGHDQIYRRDVAYINEHREQIIAGL</sequence>
<dbReference type="Proteomes" id="UP000543836">
    <property type="component" value="Unassembled WGS sequence"/>
</dbReference>
<dbReference type="InterPro" id="IPR002575">
    <property type="entry name" value="Aminoglycoside_PTrfase"/>
</dbReference>
<comment type="caution">
    <text evidence="2">The sequence shown here is derived from an EMBL/GenBank/DDBJ whole genome shotgun (WGS) entry which is preliminary data.</text>
</comment>
<keyword evidence="2" id="KW-0808">Transferase</keyword>
<protein>
    <submittedName>
        <fullName evidence="2">Aminoglycoside phosphotransferase (APT) family kinase protein</fullName>
    </submittedName>
</protein>
<feature type="domain" description="Aminoglycoside phosphotransferase" evidence="1">
    <location>
        <begin position="26"/>
        <end position="88"/>
    </location>
</feature>
<reference evidence="2 3" key="1">
    <citation type="submission" date="2020-08" db="EMBL/GenBank/DDBJ databases">
        <title>Genomic Encyclopedia of Type Strains, Phase IV (KMG-V): Genome sequencing to study the core and pangenomes of soil and plant-associated prokaryotes.</title>
        <authorList>
            <person name="Whitman W."/>
        </authorList>
    </citation>
    <scope>NUCLEOTIDE SEQUENCE [LARGE SCALE GENOMIC DNA]</scope>
    <source>
        <strain evidence="2 3">SEMIA 492</strain>
    </source>
</reference>
<evidence type="ECO:0000313" key="3">
    <source>
        <dbReference type="Proteomes" id="UP000543836"/>
    </source>
</evidence>
<proteinExistence type="predicted"/>
<name>A0A7W7EKI7_9HYPH</name>
<dbReference type="AlphaFoldDB" id="A0A7W7EKI7"/>
<dbReference type="Pfam" id="PF01636">
    <property type="entry name" value="APH"/>
    <property type="match status" value="1"/>
</dbReference>